<gene>
    <name evidence="2" type="ORF">DDQ50_05935</name>
</gene>
<keyword evidence="1" id="KW-1133">Transmembrane helix</keyword>
<evidence type="ECO:0000313" key="2">
    <source>
        <dbReference type="EMBL" id="PVZ96393.1"/>
    </source>
</evidence>
<keyword evidence="3" id="KW-1185">Reference proteome</keyword>
<dbReference type="AlphaFoldDB" id="A0A2V1HUX7"/>
<feature type="transmembrane region" description="Helical" evidence="1">
    <location>
        <begin position="12"/>
        <end position="41"/>
    </location>
</feature>
<protein>
    <recommendedName>
        <fullName evidence="4">DUF2273 domain-containing protein</fullName>
    </recommendedName>
</protein>
<evidence type="ECO:0008006" key="4">
    <source>
        <dbReference type="Google" id="ProtNLM"/>
    </source>
</evidence>
<sequence>MASSPTRTGILIGAVAALTWVAFGFWAFVFVAVAMAIGALVGRIVEGKLDVSALVGAFRGKRSSS</sequence>
<keyword evidence="1" id="KW-0472">Membrane</keyword>
<dbReference type="Proteomes" id="UP000244893">
    <property type="component" value="Unassembled WGS sequence"/>
</dbReference>
<dbReference type="Pfam" id="PF10031">
    <property type="entry name" value="DUF2273"/>
    <property type="match status" value="1"/>
</dbReference>
<dbReference type="EMBL" id="QEOP01000001">
    <property type="protein sequence ID" value="PVZ96393.1"/>
    <property type="molecule type" value="Genomic_DNA"/>
</dbReference>
<evidence type="ECO:0000256" key="1">
    <source>
        <dbReference type="SAM" id="Phobius"/>
    </source>
</evidence>
<dbReference type="InterPro" id="IPR018730">
    <property type="entry name" value="DUF2273"/>
</dbReference>
<evidence type="ECO:0000313" key="3">
    <source>
        <dbReference type="Proteomes" id="UP000244893"/>
    </source>
</evidence>
<comment type="caution">
    <text evidence="2">The sequence shown here is derived from an EMBL/GenBank/DDBJ whole genome shotgun (WGS) entry which is preliminary data.</text>
</comment>
<dbReference type="OrthoDB" id="4570571at2"/>
<organism evidence="2 3">
    <name type="scientific">Amnibacterium flavum</name>
    <dbReference type="NCBI Taxonomy" id="2173173"/>
    <lineage>
        <taxon>Bacteria</taxon>
        <taxon>Bacillati</taxon>
        <taxon>Actinomycetota</taxon>
        <taxon>Actinomycetes</taxon>
        <taxon>Micrococcales</taxon>
        <taxon>Microbacteriaceae</taxon>
        <taxon>Amnibacterium</taxon>
    </lineage>
</organism>
<accession>A0A2V1HUX7</accession>
<name>A0A2V1HUX7_9MICO</name>
<keyword evidence="1" id="KW-0812">Transmembrane</keyword>
<reference evidence="2 3" key="1">
    <citation type="submission" date="2018-05" db="EMBL/GenBank/DDBJ databases">
        <title>Amnibacterium sp. M8JJ-5, whole genome shotgun sequence.</title>
        <authorList>
            <person name="Tuo L."/>
        </authorList>
    </citation>
    <scope>NUCLEOTIDE SEQUENCE [LARGE SCALE GENOMIC DNA]</scope>
    <source>
        <strain evidence="2 3">M8JJ-5</strain>
    </source>
</reference>
<proteinExistence type="predicted"/>